<dbReference type="PANTHER" id="PTHR11113:SF14">
    <property type="entry name" value="N-ACETYLGLUCOSAMINE-6-PHOSPHATE DEACETYLASE"/>
    <property type="match status" value="1"/>
</dbReference>
<reference evidence="9 10" key="1">
    <citation type="submission" date="2021-05" db="EMBL/GenBank/DDBJ databases">
        <title>Novel Bacillus species.</title>
        <authorList>
            <person name="Liu G."/>
        </authorList>
    </citation>
    <scope>NUCLEOTIDE SEQUENCE [LARGE SCALE GENOMIC DNA]</scope>
    <source>
        <strain evidence="10">FJAT-49780</strain>
    </source>
</reference>
<dbReference type="Pfam" id="PF01979">
    <property type="entry name" value="Amidohydro_1"/>
    <property type="match status" value="1"/>
</dbReference>
<proteinExistence type="inferred from homology"/>
<keyword evidence="2 7" id="KW-0479">Metal-binding</keyword>
<dbReference type="PIRSF" id="PIRSF038994">
    <property type="entry name" value="NagA"/>
    <property type="match status" value="1"/>
</dbReference>
<evidence type="ECO:0000313" key="9">
    <source>
        <dbReference type="EMBL" id="MBS4195658.1"/>
    </source>
</evidence>
<gene>
    <name evidence="9" type="ORF">KHA97_11370</name>
</gene>
<feature type="domain" description="Amidohydrolase-related" evidence="8">
    <location>
        <begin position="36"/>
        <end position="376"/>
    </location>
</feature>
<evidence type="ECO:0000256" key="2">
    <source>
        <dbReference type="ARBA" id="ARBA00022723"/>
    </source>
</evidence>
<accession>A0A942TF31</accession>
<keyword evidence="10" id="KW-1185">Reference proteome</keyword>
<dbReference type="RefSeq" id="WP_213124860.1">
    <property type="nucleotide sequence ID" value="NZ_JAGYPG010000002.1"/>
</dbReference>
<dbReference type="InterPro" id="IPR006680">
    <property type="entry name" value="Amidohydro-rel"/>
</dbReference>
<dbReference type="SUPFAM" id="SSF51556">
    <property type="entry name" value="Metallo-dependent hydrolases"/>
    <property type="match status" value="1"/>
</dbReference>
<dbReference type="GO" id="GO:0046872">
    <property type="term" value="F:metal ion binding"/>
    <property type="evidence" value="ECO:0007669"/>
    <property type="project" value="UniProtKB-KW"/>
</dbReference>
<name>A0A942TF31_9BACI</name>
<organism evidence="9 10">
    <name type="scientific">Lederbergia citri</name>
    <dbReference type="NCBI Taxonomy" id="2833580"/>
    <lineage>
        <taxon>Bacteria</taxon>
        <taxon>Bacillati</taxon>
        <taxon>Bacillota</taxon>
        <taxon>Bacilli</taxon>
        <taxon>Bacillales</taxon>
        <taxon>Bacillaceae</taxon>
        <taxon>Lederbergia</taxon>
    </lineage>
</organism>
<evidence type="ECO:0000256" key="4">
    <source>
        <dbReference type="PIRNR" id="PIRNR038994"/>
    </source>
</evidence>
<evidence type="ECO:0000256" key="5">
    <source>
        <dbReference type="PIRSR" id="PIRSR038994-1"/>
    </source>
</evidence>
<feature type="binding site" evidence="6">
    <location>
        <begin position="210"/>
        <end position="211"/>
    </location>
    <ligand>
        <name>substrate</name>
    </ligand>
</feature>
<sequence>MKIKGNHFATGEPISVTIEGERIKQITSEKNNSPFYIAPGLVDLQINGYKGYDFNTLPIPKDLVRHITEAVWKEGVTSFYPTVITNSDEAIEEAMATIAMVCENDHFMDTCIPGIHLEGPFISPEDGPRGAHGKEFVKAPDWELFQRWQEAANGKIKIITISPEWPGSIEFIEKCVESDVVVSIGHTAATTEQIKEAVEAGAMMSTHLGNGAHLMLPRHPNYLWEQLAQDELWTCLIADGFHLPESFLKVAIKVKGHRSMLVSDAVYLSGLAPGEYKTHIGGEVVLTPEGKLHIKDNPNLLAGSAQMLKDGIVHLYKSGLATLYEAWEMASIRPSNFMGLATKEGLCNNAPADLVVIQWNGNQVDIVQTYKAGKQVYSAG</sequence>
<feature type="binding site" evidence="6">
    <location>
        <begin position="301"/>
        <end position="303"/>
    </location>
    <ligand>
        <name>substrate</name>
    </ligand>
</feature>
<feature type="active site" description="Proton donor/acceptor" evidence="5">
    <location>
        <position position="264"/>
    </location>
</feature>
<protein>
    <submittedName>
        <fullName evidence="9">Amidohydrolase family protein</fullName>
    </submittedName>
</protein>
<feature type="binding site" evidence="6">
    <location>
        <position position="242"/>
    </location>
    <ligand>
        <name>substrate</name>
    </ligand>
</feature>
<evidence type="ECO:0000259" key="8">
    <source>
        <dbReference type="Pfam" id="PF01979"/>
    </source>
</evidence>
<feature type="binding site" evidence="6">
    <location>
        <position position="218"/>
    </location>
    <ligand>
        <name>substrate</name>
    </ligand>
</feature>
<dbReference type="PANTHER" id="PTHR11113">
    <property type="entry name" value="N-ACETYLGLUCOSAMINE-6-PHOSPHATE DEACETYLASE"/>
    <property type="match status" value="1"/>
</dbReference>
<dbReference type="EMBL" id="JAGYPG010000002">
    <property type="protein sequence ID" value="MBS4195658.1"/>
    <property type="molecule type" value="Genomic_DNA"/>
</dbReference>
<feature type="binding site" evidence="6">
    <location>
        <position position="131"/>
    </location>
    <ligand>
        <name>substrate</name>
    </ligand>
</feature>
<dbReference type="GO" id="GO:0008448">
    <property type="term" value="F:N-acetylglucosamine-6-phosphate deacetylase activity"/>
    <property type="evidence" value="ECO:0007669"/>
    <property type="project" value="InterPro"/>
</dbReference>
<keyword evidence="4" id="KW-0119">Carbohydrate metabolism</keyword>
<comment type="similarity">
    <text evidence="1 4">Belongs to the metallo-dependent hydrolases superfamily. NagA family.</text>
</comment>
<evidence type="ECO:0000256" key="1">
    <source>
        <dbReference type="ARBA" id="ARBA00010716"/>
    </source>
</evidence>
<keyword evidence="3 4" id="KW-0378">Hydrolase</keyword>
<dbReference type="InterPro" id="IPR032466">
    <property type="entry name" value="Metal_Hydrolase"/>
</dbReference>
<evidence type="ECO:0000256" key="3">
    <source>
        <dbReference type="ARBA" id="ARBA00022801"/>
    </source>
</evidence>
<feature type="binding site" evidence="7">
    <location>
        <position position="207"/>
    </location>
    <ligand>
        <name>Zn(2+)</name>
        <dbReference type="ChEBI" id="CHEBI:29105"/>
    </ligand>
</feature>
<dbReference type="InterPro" id="IPR003764">
    <property type="entry name" value="GlcNAc_6-P_deAcase"/>
</dbReference>
<feature type="binding site" evidence="7">
    <location>
        <position position="186"/>
    </location>
    <ligand>
        <name>Zn(2+)</name>
        <dbReference type="ChEBI" id="CHEBI:29105"/>
    </ligand>
</feature>
<comment type="cofactor">
    <cofactor evidence="7">
        <name>a divalent metal cation</name>
        <dbReference type="ChEBI" id="CHEBI:60240"/>
    </cofactor>
    <text evidence="7">Binds 1 divalent metal cation per subunit.</text>
</comment>
<evidence type="ECO:0000313" key="10">
    <source>
        <dbReference type="Proteomes" id="UP000681414"/>
    </source>
</evidence>
<comment type="caution">
    <text evidence="9">The sequence shown here is derived from an EMBL/GenBank/DDBJ whole genome shotgun (WGS) entry which is preliminary data.</text>
</comment>
<dbReference type="Proteomes" id="UP000681414">
    <property type="component" value="Unassembled WGS sequence"/>
</dbReference>
<feature type="binding site" evidence="7">
    <location>
        <position position="118"/>
    </location>
    <ligand>
        <name>Zn(2+)</name>
        <dbReference type="ChEBI" id="CHEBI:29105"/>
    </ligand>
</feature>
<evidence type="ECO:0000256" key="7">
    <source>
        <dbReference type="PIRSR" id="PIRSR038994-3"/>
    </source>
</evidence>
<dbReference type="Gene3D" id="3.20.20.140">
    <property type="entry name" value="Metal-dependent hydrolases"/>
    <property type="match status" value="1"/>
</dbReference>
<dbReference type="AlphaFoldDB" id="A0A942TF31"/>
<evidence type="ECO:0000256" key="6">
    <source>
        <dbReference type="PIRSR" id="PIRSR038994-2"/>
    </source>
</evidence>
<dbReference type="GO" id="GO:0006046">
    <property type="term" value="P:N-acetylglucosamine catabolic process"/>
    <property type="evidence" value="ECO:0007669"/>
    <property type="project" value="TreeGrafter"/>
</dbReference>